<evidence type="ECO:0000313" key="2">
    <source>
        <dbReference type="Proteomes" id="UP000297713"/>
    </source>
</evidence>
<dbReference type="PANTHER" id="PTHR42685:SF22">
    <property type="entry name" value="CONDITIONED MEDIUM FACTOR RECEPTOR 1"/>
    <property type="match status" value="1"/>
</dbReference>
<sequence>MKAITIIGGGIAGLSLGICLRRFLIPVAIYEAADYPLKKVCGEFLSGLPFWVIEKLGIEDILGKFPQAQEASFTIAKKRKFVLKFLFPVYLTPRETLDSLLARRFVDLGGTLYTRSFCPYSFQEGVVVACGKKKEAGQWIGLKVHLRGVKLDYDLEMYAATQGYLGLCKIDSQTVNLCGLFKKTKVLAQSKRDLFRAYLKLMELTQPYIYFENSQFIEESFAAIPSFALGFHPHKEQDVKIGDSFVTVPPFMGNGMAMAMESAAIATDDLVLYAQGKLSWPQAIKNINRKLKKRFFSRVYLGLFLHPQLMKEQSWLLPLLSQQNVVNSFYRLTRAWDHFTEKRIDGKREKTSF</sequence>
<dbReference type="OrthoDB" id="9806565at2"/>
<comment type="caution">
    <text evidence="1">The sequence shown here is derived from an EMBL/GenBank/DDBJ whole genome shotgun (WGS) entry which is preliminary data.</text>
</comment>
<dbReference type="Proteomes" id="UP000297713">
    <property type="component" value="Unassembled WGS sequence"/>
</dbReference>
<evidence type="ECO:0000313" key="1">
    <source>
        <dbReference type="EMBL" id="TFE68009.1"/>
    </source>
</evidence>
<dbReference type="SUPFAM" id="SSF51905">
    <property type="entry name" value="FAD/NAD(P)-binding domain"/>
    <property type="match status" value="1"/>
</dbReference>
<dbReference type="InterPro" id="IPR036188">
    <property type="entry name" value="FAD/NAD-bd_sf"/>
</dbReference>
<proteinExistence type="predicted"/>
<protein>
    <submittedName>
        <fullName evidence="1">Dehydrogenase</fullName>
    </submittedName>
</protein>
<accession>A0A4Y8PAQ1</accession>
<keyword evidence="2" id="KW-1185">Reference proteome</keyword>
<dbReference type="RefSeq" id="WP_134440314.1">
    <property type="nucleotide sequence ID" value="NZ_LXQC01000144.1"/>
</dbReference>
<dbReference type="InterPro" id="IPR050407">
    <property type="entry name" value="Geranylgeranyl_reductase"/>
</dbReference>
<dbReference type="EMBL" id="LXQC01000144">
    <property type="protein sequence ID" value="TFE68009.1"/>
    <property type="molecule type" value="Genomic_DNA"/>
</dbReference>
<dbReference type="Gene3D" id="3.50.50.60">
    <property type="entry name" value="FAD/NAD(P)-binding domain"/>
    <property type="match status" value="2"/>
</dbReference>
<organism evidence="1 2">
    <name type="scientific">Methylacidiphilum caldifontis</name>
    <dbReference type="NCBI Taxonomy" id="2795386"/>
    <lineage>
        <taxon>Bacteria</taxon>
        <taxon>Pseudomonadati</taxon>
        <taxon>Verrucomicrobiota</taxon>
        <taxon>Methylacidiphilae</taxon>
        <taxon>Methylacidiphilales</taxon>
        <taxon>Methylacidiphilaceae</taxon>
        <taxon>Methylacidiphilum (ex Ratnadevi et al. 2023)</taxon>
    </lineage>
</organism>
<reference evidence="1 2" key="1">
    <citation type="submission" date="2016-05" db="EMBL/GenBank/DDBJ databases">
        <title>Diversity and Homogeneity among Thermoacidophilic Verrucomicrobia Methanotrophs Linked with Geographical Origin.</title>
        <authorList>
            <person name="Erikstad H.-A."/>
            <person name="Smestad N.B."/>
            <person name="Ceballos R.M."/>
            <person name="Birkeland N.-K."/>
        </authorList>
    </citation>
    <scope>NUCLEOTIDE SEQUENCE [LARGE SCALE GENOMIC DNA]</scope>
    <source>
        <strain evidence="1 2">Phi</strain>
    </source>
</reference>
<dbReference type="AlphaFoldDB" id="A0A4Y8PAQ1"/>
<gene>
    <name evidence="1" type="ORF">A7Q10_08730</name>
</gene>
<dbReference type="PANTHER" id="PTHR42685">
    <property type="entry name" value="GERANYLGERANYL DIPHOSPHATE REDUCTASE"/>
    <property type="match status" value="1"/>
</dbReference>
<name>A0A4Y8PAQ1_9BACT</name>